<dbReference type="GO" id="GO:0012507">
    <property type="term" value="C:ER to Golgi transport vesicle membrane"/>
    <property type="evidence" value="ECO:0007669"/>
    <property type="project" value="UniProtKB-SubCell"/>
</dbReference>
<evidence type="ECO:0000256" key="7">
    <source>
        <dbReference type="SAM" id="MobiDB-lite"/>
    </source>
</evidence>
<feature type="region of interest" description="Disordered" evidence="7">
    <location>
        <begin position="1"/>
        <end position="37"/>
    </location>
</feature>
<evidence type="ECO:0000256" key="1">
    <source>
        <dbReference type="ARBA" id="ARBA00022692"/>
    </source>
</evidence>
<dbReference type="InterPro" id="IPR019013">
    <property type="entry name" value="Vma21"/>
</dbReference>
<keyword evidence="4 6" id="KW-0472">Membrane</keyword>
<evidence type="ECO:0000313" key="9">
    <source>
        <dbReference type="Proteomes" id="UP001194580"/>
    </source>
</evidence>
<reference evidence="8" key="1">
    <citation type="journal article" date="2020" name="Fungal Divers.">
        <title>Resolving the Mortierellaceae phylogeny through synthesis of multi-gene phylogenetics and phylogenomics.</title>
        <authorList>
            <person name="Vandepol N."/>
            <person name="Liber J."/>
            <person name="Desiro A."/>
            <person name="Na H."/>
            <person name="Kennedy M."/>
            <person name="Barry K."/>
            <person name="Grigoriev I.V."/>
            <person name="Miller A.N."/>
            <person name="O'Donnell K."/>
            <person name="Stajich J.E."/>
            <person name="Bonito G."/>
        </authorList>
    </citation>
    <scope>NUCLEOTIDE SEQUENCE</scope>
    <source>
        <strain evidence="8">NRRL 28262</strain>
    </source>
</reference>
<dbReference type="PANTHER" id="PTHR31792">
    <property type="entry name" value="VACUOLAR ATPASE ASSEMBLY INTEGRAL MEMBRANE PROTEIN VMA21"/>
    <property type="match status" value="1"/>
</dbReference>
<dbReference type="Proteomes" id="UP001194580">
    <property type="component" value="Unassembled WGS sequence"/>
</dbReference>
<keyword evidence="3 6" id="KW-1133">Transmembrane helix</keyword>
<dbReference type="PANTHER" id="PTHR31792:SF3">
    <property type="entry name" value="VACUOLAR ATPASE ASSEMBLY INTEGRAL MEMBRANE PROTEIN VMA21"/>
    <property type="match status" value="1"/>
</dbReference>
<dbReference type="Pfam" id="PF09446">
    <property type="entry name" value="VMA21"/>
    <property type="match status" value="1"/>
</dbReference>
<sequence>MSSVEKRTTRTTSEQTSFGSSSSSSSSASSPSASRSVNVSSGTLAKLAFFTIAMIVFPIGTYFVTLDRYFEGNATYAGISAAVVANVVLISYVAVAVMEDSQSGPAPVSIKKQQ</sequence>
<keyword evidence="5 6" id="KW-0968">Cytoplasmic vesicle</keyword>
<keyword evidence="9" id="KW-1185">Reference proteome</keyword>
<comment type="caution">
    <text evidence="8">The sequence shown here is derived from an EMBL/GenBank/DDBJ whole genome shotgun (WGS) entry which is preliminary data.</text>
</comment>
<gene>
    <name evidence="8" type="primary">VMA21</name>
    <name evidence="8" type="ORF">BGZ95_003504</name>
</gene>
<evidence type="ECO:0000313" key="8">
    <source>
        <dbReference type="EMBL" id="KAG0278648.1"/>
    </source>
</evidence>
<comment type="similarity">
    <text evidence="6">Belongs to the VMA21 family.</text>
</comment>
<evidence type="ECO:0000256" key="4">
    <source>
        <dbReference type="ARBA" id="ARBA00023136"/>
    </source>
</evidence>
<evidence type="ECO:0000256" key="2">
    <source>
        <dbReference type="ARBA" id="ARBA00022824"/>
    </source>
</evidence>
<dbReference type="GO" id="GO:0070072">
    <property type="term" value="P:vacuolar proton-transporting V-type ATPase complex assembly"/>
    <property type="evidence" value="ECO:0007669"/>
    <property type="project" value="UniProtKB-UniRule"/>
</dbReference>
<dbReference type="HAMAP" id="MF_03058">
    <property type="entry name" value="VMA21"/>
    <property type="match status" value="1"/>
</dbReference>
<evidence type="ECO:0000256" key="5">
    <source>
        <dbReference type="ARBA" id="ARBA00023329"/>
    </source>
</evidence>
<dbReference type="AlphaFoldDB" id="A0AAD4DI89"/>
<feature type="compositionally biased region" description="Low complexity" evidence="7">
    <location>
        <begin position="13"/>
        <end position="37"/>
    </location>
</feature>
<evidence type="ECO:0000256" key="6">
    <source>
        <dbReference type="HAMAP-Rule" id="MF_03058"/>
    </source>
</evidence>
<protein>
    <submittedName>
        <fullName evidence="8">Vacuolar ATPase assembly integral membrane protein vma21</fullName>
    </submittedName>
</protein>
<name>A0AAD4DI89_9FUNG</name>
<comment type="caution">
    <text evidence="6">Lacks conserved residue(s) required for the propagation of feature annotation.</text>
</comment>
<proteinExistence type="inferred from homology"/>
<keyword evidence="1 6" id="KW-0812">Transmembrane</keyword>
<dbReference type="GO" id="GO:0005789">
    <property type="term" value="C:endoplasmic reticulum membrane"/>
    <property type="evidence" value="ECO:0007669"/>
    <property type="project" value="UniProtKB-SubCell"/>
</dbReference>
<accession>A0AAD4DI89</accession>
<dbReference type="EMBL" id="JAAAIL010000180">
    <property type="protein sequence ID" value="KAG0278648.1"/>
    <property type="molecule type" value="Genomic_DNA"/>
</dbReference>
<organism evidence="8 9">
    <name type="scientific">Linnemannia exigua</name>
    <dbReference type="NCBI Taxonomy" id="604196"/>
    <lineage>
        <taxon>Eukaryota</taxon>
        <taxon>Fungi</taxon>
        <taxon>Fungi incertae sedis</taxon>
        <taxon>Mucoromycota</taxon>
        <taxon>Mortierellomycotina</taxon>
        <taxon>Mortierellomycetes</taxon>
        <taxon>Mortierellales</taxon>
        <taxon>Mortierellaceae</taxon>
        <taxon>Linnemannia</taxon>
    </lineage>
</organism>
<comment type="function">
    <text evidence="6">Required for the assembly of the V0 complex of the vacuolar ATPase (V-ATPase) in the endoplasmic reticulum.</text>
</comment>
<comment type="subcellular location">
    <subcellularLocation>
        <location evidence="6">Endoplasmic reticulum membrane</location>
        <topology evidence="6">Multi-pass membrane protein</topology>
    </subcellularLocation>
    <subcellularLocation>
        <location evidence="6">Endoplasmic reticulum-Golgi intermediate compartment membrane</location>
        <topology evidence="6">Multi-pass membrane protein</topology>
    </subcellularLocation>
    <subcellularLocation>
        <location evidence="6">Cytoplasmic vesicle</location>
        <location evidence="6">COPII-coated vesicle membrane</location>
        <topology evidence="6">Multi-pass membrane protein</topology>
    </subcellularLocation>
</comment>
<feature type="transmembrane region" description="Helical" evidence="6">
    <location>
        <begin position="76"/>
        <end position="97"/>
    </location>
</feature>
<dbReference type="GO" id="GO:0033116">
    <property type="term" value="C:endoplasmic reticulum-Golgi intermediate compartment membrane"/>
    <property type="evidence" value="ECO:0007669"/>
    <property type="project" value="UniProtKB-SubCell"/>
</dbReference>
<feature type="transmembrane region" description="Helical" evidence="6">
    <location>
        <begin position="44"/>
        <end position="64"/>
    </location>
</feature>
<evidence type="ECO:0000256" key="3">
    <source>
        <dbReference type="ARBA" id="ARBA00022989"/>
    </source>
</evidence>
<keyword evidence="2 6" id="KW-0256">Endoplasmic reticulum</keyword>